<name>A0A223LGZ3_9CAUD</name>
<keyword evidence="2" id="KW-1185">Reference proteome</keyword>
<proteinExistence type="predicted"/>
<sequence length="97" mass="11105">MEPKNEVVKIIVDTLIEFVEGKEGDDKFTIKELVQGYCKSDSPTHMNMAAVYKQTYEQLLIRDLAYVGGMPEGAGLEDVVWYRKFDNGVYELYKACK</sequence>
<protein>
    <submittedName>
        <fullName evidence="1">Uncharacterized protein</fullName>
    </submittedName>
</protein>
<evidence type="ECO:0000313" key="1">
    <source>
        <dbReference type="EMBL" id="ASU03494.1"/>
    </source>
</evidence>
<dbReference type="Proteomes" id="UP000225553">
    <property type="component" value="Segment"/>
</dbReference>
<accession>A0A223LGZ3</accession>
<gene>
    <name evidence="1" type="ORF">RISINGSUN_176</name>
</gene>
<dbReference type="EMBL" id="MF459646">
    <property type="protein sequence ID" value="ASU03494.1"/>
    <property type="molecule type" value="Genomic_DNA"/>
</dbReference>
<reference evidence="2" key="1">
    <citation type="submission" date="2017-07" db="EMBL/GenBank/DDBJ databases">
        <authorList>
            <person name="Putnam M.J."/>
            <person name="Sharma R."/>
            <person name="Kruger J.L."/>
            <person name="Berg J.A."/>
            <person name="Payne A.M."/>
            <person name="Fajardo C.P."/>
            <person name="Breakwell D.P."/>
            <person name="Hope S."/>
            <person name="Grose J.H."/>
        </authorList>
    </citation>
    <scope>NUCLEOTIDE SEQUENCE [LARGE SCALE GENOMIC DNA]</scope>
</reference>
<organism evidence="1 2">
    <name type="scientific">Erwinia phage vB_EamM_RisingSun</name>
    <dbReference type="NCBI Taxonomy" id="2026080"/>
    <lineage>
        <taxon>Viruses</taxon>
        <taxon>Duplodnaviria</taxon>
        <taxon>Heunggongvirae</taxon>
        <taxon>Uroviricota</taxon>
        <taxon>Caudoviricetes</taxon>
        <taxon>Chimalliviridae</taxon>
        <taxon>Risingsunvirus</taxon>
        <taxon>Risingsunvirus risingsun</taxon>
    </lineage>
</organism>
<evidence type="ECO:0000313" key="2">
    <source>
        <dbReference type="Proteomes" id="UP000225553"/>
    </source>
</evidence>